<dbReference type="PANTHER" id="PTHR36450:SF1">
    <property type="entry name" value="THIOREDOXIN"/>
    <property type="match status" value="1"/>
</dbReference>
<dbReference type="AlphaFoldDB" id="A0A222GC76"/>
<accession>A0A222GC76</accession>
<dbReference type="InterPro" id="IPR012336">
    <property type="entry name" value="Thioredoxin-like_fold"/>
</dbReference>
<gene>
    <name evidence="4" type="ORF">B5D82_17475</name>
</gene>
<dbReference type="OrthoDB" id="9800630at2"/>
<dbReference type="RefSeq" id="WP_081153358.1">
    <property type="nucleotide sequence ID" value="NZ_CP020465.1"/>
</dbReference>
<feature type="active site" description="Nucleophile" evidence="1">
    <location>
        <position position="11"/>
    </location>
</feature>
<feature type="disulfide bond" description="Redox-active" evidence="2">
    <location>
        <begin position="11"/>
        <end position="14"/>
    </location>
</feature>
<evidence type="ECO:0000313" key="4">
    <source>
        <dbReference type="EMBL" id="ASP49401.1"/>
    </source>
</evidence>
<evidence type="ECO:0000259" key="3">
    <source>
        <dbReference type="Pfam" id="PF13192"/>
    </source>
</evidence>
<organism evidence="4 5">
    <name type="scientific">Cognaticolwellia beringensis</name>
    <dbReference type="NCBI Taxonomy" id="1967665"/>
    <lineage>
        <taxon>Bacteria</taxon>
        <taxon>Pseudomonadati</taxon>
        <taxon>Pseudomonadota</taxon>
        <taxon>Gammaproteobacteria</taxon>
        <taxon>Alteromonadales</taxon>
        <taxon>Colwelliaceae</taxon>
        <taxon>Cognaticolwellia</taxon>
    </lineage>
</organism>
<dbReference type="KEGG" id="cber:B5D82_17475"/>
<dbReference type="Gene3D" id="3.40.30.10">
    <property type="entry name" value="Glutaredoxin"/>
    <property type="match status" value="1"/>
</dbReference>
<dbReference type="PIRSF" id="PIRSF037031">
    <property type="entry name" value="Redox_disulphide_2"/>
    <property type="match status" value="1"/>
</dbReference>
<dbReference type="EMBL" id="CP020465">
    <property type="protein sequence ID" value="ASP49401.1"/>
    <property type="molecule type" value="Genomic_DNA"/>
</dbReference>
<keyword evidence="5" id="KW-1185">Reference proteome</keyword>
<feature type="active site" description="Nucleophile" evidence="1">
    <location>
        <position position="14"/>
    </location>
</feature>
<dbReference type="SUPFAM" id="SSF52833">
    <property type="entry name" value="Thioredoxin-like"/>
    <property type="match status" value="1"/>
</dbReference>
<evidence type="ECO:0000256" key="2">
    <source>
        <dbReference type="PIRSR" id="PIRSR037031-51"/>
    </source>
</evidence>
<name>A0A222GC76_9GAMM</name>
<dbReference type="InterPro" id="IPR036249">
    <property type="entry name" value="Thioredoxin-like_sf"/>
</dbReference>
<reference evidence="4 5" key="1">
    <citation type="submission" date="2017-08" db="EMBL/GenBank/DDBJ databases">
        <title>Complete genome of Colwellia sp. NB097-1, a psychrophile bacterium ioslated from Bering Sea.</title>
        <authorList>
            <person name="Chen X."/>
        </authorList>
    </citation>
    <scope>NUCLEOTIDE SEQUENCE [LARGE SCALE GENOMIC DNA]</scope>
    <source>
        <strain evidence="4 5">NB097-1</strain>
    </source>
</reference>
<dbReference type="Proteomes" id="UP000202259">
    <property type="component" value="Chromosome"/>
</dbReference>
<evidence type="ECO:0000313" key="5">
    <source>
        <dbReference type="Proteomes" id="UP000202259"/>
    </source>
</evidence>
<dbReference type="NCBIfam" id="TIGR00412">
    <property type="entry name" value="redox_disulf_2"/>
    <property type="match status" value="1"/>
</dbReference>
<proteinExistence type="predicted"/>
<keyword evidence="2" id="KW-0676">Redox-active center</keyword>
<evidence type="ECO:0000256" key="1">
    <source>
        <dbReference type="PIRSR" id="PIRSR037031-50"/>
    </source>
</evidence>
<keyword evidence="2" id="KW-1015">Disulfide bond</keyword>
<protein>
    <submittedName>
        <fullName evidence="4">Thioredoxin family protein</fullName>
    </submittedName>
</protein>
<feature type="domain" description="Thioredoxin-like fold" evidence="3">
    <location>
        <begin position="3"/>
        <end position="77"/>
    </location>
</feature>
<dbReference type="Pfam" id="PF13192">
    <property type="entry name" value="Thioredoxin_3"/>
    <property type="match status" value="1"/>
</dbReference>
<dbReference type="InterPro" id="IPR005243">
    <property type="entry name" value="THIRX-like_proc"/>
</dbReference>
<sequence>MKEIKVLGTGCAKCTKSVEVITKIANELNIAVHITKVIDPEVIMAYSIMTTPAIIVDEINVHSGSIPHREAIIMWLKD</sequence>
<dbReference type="PANTHER" id="PTHR36450">
    <property type="entry name" value="THIOREDOXIN"/>
    <property type="match status" value="1"/>
</dbReference>